<evidence type="ECO:0000313" key="2">
    <source>
        <dbReference type="EMBL" id="GAI19805.1"/>
    </source>
</evidence>
<dbReference type="AlphaFoldDB" id="X1MYS2"/>
<comment type="caution">
    <text evidence="2">The sequence shown here is derived from an EMBL/GenBank/DDBJ whole genome shotgun (WGS) entry which is preliminary data.</text>
</comment>
<protein>
    <submittedName>
        <fullName evidence="2">Uncharacterized protein</fullName>
    </submittedName>
</protein>
<dbReference type="EMBL" id="BARV01019752">
    <property type="protein sequence ID" value="GAI19805.1"/>
    <property type="molecule type" value="Genomic_DNA"/>
</dbReference>
<proteinExistence type="predicted"/>
<reference evidence="2" key="1">
    <citation type="journal article" date="2014" name="Front. Microbiol.">
        <title>High frequency of phylogenetically diverse reductive dehalogenase-homologous genes in deep subseafloor sedimentary metagenomes.</title>
        <authorList>
            <person name="Kawai M."/>
            <person name="Futagami T."/>
            <person name="Toyoda A."/>
            <person name="Takaki Y."/>
            <person name="Nishi S."/>
            <person name="Hori S."/>
            <person name="Arai W."/>
            <person name="Tsubouchi T."/>
            <person name="Morono Y."/>
            <person name="Uchiyama I."/>
            <person name="Ito T."/>
            <person name="Fujiyama A."/>
            <person name="Inagaki F."/>
            <person name="Takami H."/>
        </authorList>
    </citation>
    <scope>NUCLEOTIDE SEQUENCE</scope>
    <source>
        <strain evidence="2">Expedition CK06-06</strain>
    </source>
</reference>
<name>X1MYS2_9ZZZZ</name>
<organism evidence="2">
    <name type="scientific">marine sediment metagenome</name>
    <dbReference type="NCBI Taxonomy" id="412755"/>
    <lineage>
        <taxon>unclassified sequences</taxon>
        <taxon>metagenomes</taxon>
        <taxon>ecological metagenomes</taxon>
    </lineage>
</organism>
<sequence length="103" mass="12084">MAYGWQGRLINGVNHELCEVWSDDFGKWVYLEASYGNHYLYDVDTLEPMSMLDLHNAYLDYYFPDRPIDWMNDLTSTGNASKIIKERENKPPVKRSSTMPMLL</sequence>
<feature type="region of interest" description="Disordered" evidence="1">
    <location>
        <begin position="81"/>
        <end position="103"/>
    </location>
</feature>
<evidence type="ECO:0000256" key="1">
    <source>
        <dbReference type="SAM" id="MobiDB-lite"/>
    </source>
</evidence>
<accession>X1MYS2</accession>
<gene>
    <name evidence="2" type="ORF">S06H3_33125</name>
</gene>